<dbReference type="RefSeq" id="XP_013587204.1">
    <property type="nucleotide sequence ID" value="XM_013731750.1"/>
</dbReference>
<reference evidence="3" key="2">
    <citation type="submission" date="2015-03" db="UniProtKB">
        <authorList>
            <consortium name="EnsemblPlants"/>
        </authorList>
    </citation>
    <scope>IDENTIFICATION</scope>
</reference>
<dbReference type="STRING" id="109376.A0A0D3A2B6"/>
<evidence type="ECO:0000259" key="2">
    <source>
        <dbReference type="Pfam" id="PF14389"/>
    </source>
</evidence>
<dbReference type="KEGG" id="boe:106295771"/>
<dbReference type="Gramene" id="Bo1g008420.1">
    <property type="protein sequence ID" value="Bo1g008420.1"/>
    <property type="gene ID" value="Bo1g008420"/>
</dbReference>
<name>A0A0D3A2B6_BRAOL</name>
<dbReference type="HOGENOM" id="CLU_1246872_0_0_1"/>
<dbReference type="PANTHER" id="PTHR23054">
    <property type="entry name" value="TERNARY COMPLEX FACTOR MIP1, LEUCINE-ZIPPER-RELATED"/>
    <property type="match status" value="1"/>
</dbReference>
<protein>
    <recommendedName>
        <fullName evidence="2">Ternary complex factor MIP1 leucine-zipper domain-containing protein</fullName>
    </recommendedName>
</protein>
<keyword evidence="1" id="KW-0175">Coiled coil</keyword>
<keyword evidence="4" id="KW-1185">Reference proteome</keyword>
<accession>A0A0D3A2B6</accession>
<dbReference type="Proteomes" id="UP000032141">
    <property type="component" value="Chromosome C1"/>
</dbReference>
<dbReference type="OMA" id="SHYCAPS"/>
<evidence type="ECO:0000256" key="1">
    <source>
        <dbReference type="SAM" id="Coils"/>
    </source>
</evidence>
<dbReference type="AlphaFoldDB" id="A0A0D3A2B6"/>
<dbReference type="OrthoDB" id="1085859at2759"/>
<sequence>MLCLKSEALREDQTLASSSSSSPSIDRSSANATFRIPINWGSSIRRYLKKTGTFSRRSYSSGDGSLYFPDLDVNNESKILDQTSSRFEGKSRVWYKCELEQDIKKLQQQLQEEINLRLALTSAVEHSSSPFMESPCQLPDKAQELLDSLAVLEITVSKLEQESVSLRYLLRQEKNERRLTEILQKKKSHYSAPSKFTNAQSFPNKLVTRKRESKQVVSVDDEALQIDRRRI</sequence>
<evidence type="ECO:0000313" key="4">
    <source>
        <dbReference type="Proteomes" id="UP000032141"/>
    </source>
</evidence>
<dbReference type="InterPro" id="IPR025757">
    <property type="entry name" value="MIP1_Leuzipper"/>
</dbReference>
<organism evidence="3 4">
    <name type="scientific">Brassica oleracea var. oleracea</name>
    <dbReference type="NCBI Taxonomy" id="109376"/>
    <lineage>
        <taxon>Eukaryota</taxon>
        <taxon>Viridiplantae</taxon>
        <taxon>Streptophyta</taxon>
        <taxon>Embryophyta</taxon>
        <taxon>Tracheophyta</taxon>
        <taxon>Spermatophyta</taxon>
        <taxon>Magnoliopsida</taxon>
        <taxon>eudicotyledons</taxon>
        <taxon>Gunneridae</taxon>
        <taxon>Pentapetalae</taxon>
        <taxon>rosids</taxon>
        <taxon>malvids</taxon>
        <taxon>Brassicales</taxon>
        <taxon>Brassicaceae</taxon>
        <taxon>Brassiceae</taxon>
        <taxon>Brassica</taxon>
    </lineage>
</organism>
<dbReference type="GeneID" id="106295771"/>
<dbReference type="Pfam" id="PF14389">
    <property type="entry name" value="Lzipper-MIP1"/>
    <property type="match status" value="1"/>
</dbReference>
<feature type="coiled-coil region" evidence="1">
    <location>
        <begin position="103"/>
        <end position="176"/>
    </location>
</feature>
<feature type="domain" description="Ternary complex factor MIP1 leucine-zipper" evidence="2">
    <location>
        <begin position="94"/>
        <end position="173"/>
    </location>
</feature>
<dbReference type="eggNOG" id="ENOG502R35N">
    <property type="taxonomic scope" value="Eukaryota"/>
</dbReference>
<proteinExistence type="predicted"/>
<dbReference type="PANTHER" id="PTHR23054:SF85">
    <property type="entry name" value="RHO GTPASE-ACTIVATING PROTEIN"/>
    <property type="match status" value="1"/>
</dbReference>
<evidence type="ECO:0000313" key="3">
    <source>
        <dbReference type="EnsemblPlants" id="Bo1g008420.1"/>
    </source>
</evidence>
<dbReference type="EnsemblPlants" id="Bo1g008420.1">
    <property type="protein sequence ID" value="Bo1g008420.1"/>
    <property type="gene ID" value="Bo1g008420"/>
</dbReference>
<reference evidence="3 4" key="1">
    <citation type="journal article" date="2014" name="Genome Biol.">
        <title>Transcriptome and methylome profiling reveals relics of genome dominance in the mesopolyploid Brassica oleracea.</title>
        <authorList>
            <person name="Parkin I.A."/>
            <person name="Koh C."/>
            <person name="Tang H."/>
            <person name="Robinson S.J."/>
            <person name="Kagale S."/>
            <person name="Clarke W.E."/>
            <person name="Town C.D."/>
            <person name="Nixon J."/>
            <person name="Krishnakumar V."/>
            <person name="Bidwell S.L."/>
            <person name="Denoeud F."/>
            <person name="Belcram H."/>
            <person name="Links M.G."/>
            <person name="Just J."/>
            <person name="Clarke C."/>
            <person name="Bender T."/>
            <person name="Huebert T."/>
            <person name="Mason A.S."/>
            <person name="Pires J.C."/>
            <person name="Barker G."/>
            <person name="Moore J."/>
            <person name="Walley P.G."/>
            <person name="Manoli S."/>
            <person name="Batley J."/>
            <person name="Edwards D."/>
            <person name="Nelson M.N."/>
            <person name="Wang X."/>
            <person name="Paterson A.H."/>
            <person name="King G."/>
            <person name="Bancroft I."/>
            <person name="Chalhoub B."/>
            <person name="Sharpe A.G."/>
        </authorList>
    </citation>
    <scope>NUCLEOTIDE SEQUENCE</scope>
    <source>
        <strain evidence="3 4">cv. TO1000</strain>
    </source>
</reference>